<sequence length="89" mass="9786">MLPAPAIENATEDEPLQMGVKVRFGFFDSDNCMGDVGRLQSAFKAQLKKGEVQDVERAEARGRERPFGLAVNEYPHCSDQADRVLGCNG</sequence>
<reference evidence="2" key="1">
    <citation type="journal article" date="2019" name="Int. J. Syst. Evol. Microbiol.">
        <title>The Global Catalogue of Microorganisms (GCM) 10K type strain sequencing project: providing services to taxonomists for standard genome sequencing and annotation.</title>
        <authorList>
            <consortium name="The Broad Institute Genomics Platform"/>
            <consortium name="The Broad Institute Genome Sequencing Center for Infectious Disease"/>
            <person name="Wu L."/>
            <person name="Ma J."/>
        </authorList>
    </citation>
    <scope>NUCLEOTIDE SEQUENCE [LARGE SCALE GENOMIC DNA]</scope>
    <source>
        <strain evidence="2">JCM 11117</strain>
    </source>
</reference>
<gene>
    <name evidence="1" type="ORF">GCM10009559_67730</name>
</gene>
<name>A0ABP3YTI1_9PSEU</name>
<organism evidence="1 2">
    <name type="scientific">Pseudonocardia zijingensis</name>
    <dbReference type="NCBI Taxonomy" id="153376"/>
    <lineage>
        <taxon>Bacteria</taxon>
        <taxon>Bacillati</taxon>
        <taxon>Actinomycetota</taxon>
        <taxon>Actinomycetes</taxon>
        <taxon>Pseudonocardiales</taxon>
        <taxon>Pseudonocardiaceae</taxon>
        <taxon>Pseudonocardia</taxon>
    </lineage>
</organism>
<dbReference type="Proteomes" id="UP001499967">
    <property type="component" value="Unassembled WGS sequence"/>
</dbReference>
<evidence type="ECO:0000313" key="2">
    <source>
        <dbReference type="Proteomes" id="UP001499967"/>
    </source>
</evidence>
<accession>A0ABP3YTI1</accession>
<comment type="caution">
    <text evidence="1">The sequence shown here is derived from an EMBL/GenBank/DDBJ whole genome shotgun (WGS) entry which is preliminary data.</text>
</comment>
<evidence type="ECO:0000313" key="1">
    <source>
        <dbReference type="EMBL" id="GAA0901266.1"/>
    </source>
</evidence>
<keyword evidence="2" id="KW-1185">Reference proteome</keyword>
<proteinExistence type="predicted"/>
<dbReference type="EMBL" id="BAAAHP010000231">
    <property type="protein sequence ID" value="GAA0901266.1"/>
    <property type="molecule type" value="Genomic_DNA"/>
</dbReference>
<protein>
    <submittedName>
        <fullName evidence="1">Uncharacterized protein</fullName>
    </submittedName>
</protein>